<protein>
    <submittedName>
        <fullName evidence="1">Uncharacterized protein</fullName>
    </submittedName>
</protein>
<sequence length="53" mass="6026">LPHLEENIPDDLSYEEPDEDLLENKSDFEALVEVKQQLSVNLVSDDVQNPTTT</sequence>
<feature type="non-terminal residue" evidence="1">
    <location>
        <position position="1"/>
    </location>
</feature>
<organism evidence="1 2">
    <name type="scientific">Rotaria socialis</name>
    <dbReference type="NCBI Taxonomy" id="392032"/>
    <lineage>
        <taxon>Eukaryota</taxon>
        <taxon>Metazoa</taxon>
        <taxon>Spiralia</taxon>
        <taxon>Gnathifera</taxon>
        <taxon>Rotifera</taxon>
        <taxon>Eurotatoria</taxon>
        <taxon>Bdelloidea</taxon>
        <taxon>Philodinida</taxon>
        <taxon>Philodinidae</taxon>
        <taxon>Rotaria</taxon>
    </lineage>
</organism>
<comment type="caution">
    <text evidence="1">The sequence shown here is derived from an EMBL/GenBank/DDBJ whole genome shotgun (WGS) entry which is preliminary data.</text>
</comment>
<gene>
    <name evidence="1" type="ORF">TSG867_LOCUS21233</name>
</gene>
<reference evidence="1" key="1">
    <citation type="submission" date="2021-02" db="EMBL/GenBank/DDBJ databases">
        <authorList>
            <person name="Nowell W R."/>
        </authorList>
    </citation>
    <scope>NUCLEOTIDE SEQUENCE</scope>
</reference>
<proteinExistence type="predicted"/>
<dbReference type="Proteomes" id="UP000663862">
    <property type="component" value="Unassembled WGS sequence"/>
</dbReference>
<dbReference type="AlphaFoldDB" id="A0A820VP15"/>
<evidence type="ECO:0000313" key="2">
    <source>
        <dbReference type="Proteomes" id="UP000663862"/>
    </source>
</evidence>
<name>A0A820VP15_9BILA</name>
<dbReference type="EMBL" id="CAJOBQ010001625">
    <property type="protein sequence ID" value="CAF4502790.1"/>
    <property type="molecule type" value="Genomic_DNA"/>
</dbReference>
<evidence type="ECO:0000313" key="1">
    <source>
        <dbReference type="EMBL" id="CAF4502790.1"/>
    </source>
</evidence>
<accession>A0A820VP15</accession>